<sequence>MIPFSIVDLKLKLLFGKFHPEALLAGNTHYPFGRLENDGLWEIENSRELKRTSVGHLFKKELIDRNIHGGFPDWIYQKLIAKKALILKIAHDLLESYFEKILHEQILKEVGLPQRQKPNGEKMDYQESNAHDASGGYEAFAVNQNSVVGNAKKQTINHFIDYLNSLHNISASGANALAESQAMSRYFGELYEPFPLAETIFNILGDDCQRVVILTGHAGDGKSTVALDVLKRLHGLPLSEPLSKPLNDLETVEHPNQAGRQVSIVKDMSELSSEKRLQWISDAFHQSGSWLIVSNTGPLLNTLREYTHEAPGEVESRILSRLNTPYTADDLKTHTLTEFAKDLVILNMTRLDNVGLGASLLDRMLQHSGWQDCAGCSIEEACPLLLNRRALIDINDQAVERVRWIYQRLTAYEQRLTLRQMVAHLAFSLTGGMSCQNARKSVEASSAAGLDRGTDGLGQILFSECFFGYRHGKPWLESQRLRAVELNRRQFFGAPVAVDFERQLTSANNKQWAKLSVTLQSLEKDWRALARESTGTHWRSALRRLLYFFASPEPDSDNQAALYFDTFLQSPRLRDFDRWRQAGELDFSRIEQKRFCRACLRVLLEIYSGFSSSQFRPDQEYLYLTLRRPDRAVVQPTQLIVAEIPFKDFDLGYDPLKRLPLLRYQKGEPSLPLTLPLLDFIHRRHDGQLGNELSQIHLAQLDWFRAELLKRIGVNSGQNDVIMLRSGIDGQTHLHRYFVDLNSKQLELEL</sequence>
<dbReference type="EMBL" id="WNKT01000002">
    <property type="protein sequence ID" value="MTW19882.1"/>
    <property type="molecule type" value="Genomic_DNA"/>
</dbReference>
<dbReference type="InterPro" id="IPR058813">
    <property type="entry name" value="DNA-SBD_ScoMcrA"/>
</dbReference>
<dbReference type="RefSeq" id="WP_155448458.1">
    <property type="nucleotide sequence ID" value="NZ_WNKT01000002.1"/>
</dbReference>
<protein>
    <recommendedName>
        <fullName evidence="1">ScoMcrA-like DNA sulfur-binding domain-containing protein</fullName>
    </recommendedName>
</protein>
<proteinExistence type="predicted"/>
<comment type="caution">
    <text evidence="2">The sequence shown here is derived from an EMBL/GenBank/DDBJ whole genome shotgun (WGS) entry which is preliminary data.</text>
</comment>
<name>A0A6N8E6N9_9GAMM</name>
<dbReference type="AlphaFoldDB" id="A0A6N8E6N9"/>
<dbReference type="Proteomes" id="UP000434044">
    <property type="component" value="Unassembled WGS sequence"/>
</dbReference>
<reference evidence="2 3" key="1">
    <citation type="submission" date="2019-11" db="EMBL/GenBank/DDBJ databases">
        <title>Whole-genome sequence of the anaerobic purple sulfur bacterium Allochromatium palmeri DSM 15591.</title>
        <authorList>
            <person name="Kyndt J.A."/>
            <person name="Meyer T.E."/>
        </authorList>
    </citation>
    <scope>NUCLEOTIDE SEQUENCE [LARGE SCALE GENOMIC DNA]</scope>
    <source>
        <strain evidence="2 3">DSM 15591</strain>
    </source>
</reference>
<keyword evidence="3" id="KW-1185">Reference proteome</keyword>
<organism evidence="2 3">
    <name type="scientific">Allochromatium palmeri</name>
    <dbReference type="NCBI Taxonomy" id="231048"/>
    <lineage>
        <taxon>Bacteria</taxon>
        <taxon>Pseudomonadati</taxon>
        <taxon>Pseudomonadota</taxon>
        <taxon>Gammaproteobacteria</taxon>
        <taxon>Chromatiales</taxon>
        <taxon>Chromatiaceae</taxon>
        <taxon>Allochromatium</taxon>
    </lineage>
</organism>
<accession>A0A6N8E6N9</accession>
<evidence type="ECO:0000313" key="2">
    <source>
        <dbReference type="EMBL" id="MTW19882.1"/>
    </source>
</evidence>
<dbReference type="Pfam" id="PF26340">
    <property type="entry name" value="DNA-SBD_ScoMcrA"/>
    <property type="match status" value="1"/>
</dbReference>
<gene>
    <name evidence="2" type="ORF">GJ668_02105</name>
</gene>
<dbReference type="OrthoDB" id="9801841at2"/>
<evidence type="ECO:0000259" key="1">
    <source>
        <dbReference type="Pfam" id="PF26340"/>
    </source>
</evidence>
<evidence type="ECO:0000313" key="3">
    <source>
        <dbReference type="Proteomes" id="UP000434044"/>
    </source>
</evidence>
<feature type="domain" description="ScoMcrA-like DNA sulfur-binding" evidence="1">
    <location>
        <begin position="2"/>
        <end position="113"/>
    </location>
</feature>